<dbReference type="Proteomes" id="UP000000343">
    <property type="component" value="Chromosome"/>
</dbReference>
<name>E8X3H5_GRATM</name>
<evidence type="ECO:0000313" key="2">
    <source>
        <dbReference type="EMBL" id="ADW68166.1"/>
    </source>
</evidence>
<gene>
    <name evidence="2" type="ordered locus">AciX9_1103</name>
</gene>
<reference evidence="3" key="1">
    <citation type="submission" date="2011-01" db="EMBL/GenBank/DDBJ databases">
        <title>Complete sequence of chromosome of Acidobacterium sp. MP5ACTX9.</title>
        <authorList>
            <consortium name="US DOE Joint Genome Institute"/>
            <person name="Lucas S."/>
            <person name="Copeland A."/>
            <person name="Lapidus A."/>
            <person name="Cheng J.-F."/>
            <person name="Goodwin L."/>
            <person name="Pitluck S."/>
            <person name="Teshima H."/>
            <person name="Detter J.C."/>
            <person name="Han C."/>
            <person name="Tapia R."/>
            <person name="Land M."/>
            <person name="Hauser L."/>
            <person name="Kyrpides N."/>
            <person name="Ivanova N."/>
            <person name="Ovchinnikova G."/>
            <person name="Pagani I."/>
            <person name="Rawat S.R."/>
            <person name="Mannisto M."/>
            <person name="Haggblom M.M."/>
            <person name="Woyke T."/>
        </authorList>
    </citation>
    <scope>NUCLEOTIDE SEQUENCE [LARGE SCALE GENOMIC DNA]</scope>
    <source>
        <strain evidence="3">MP5ACTX9</strain>
    </source>
</reference>
<dbReference type="RefSeq" id="WP_013579489.1">
    <property type="nucleotide sequence ID" value="NC_015064.1"/>
</dbReference>
<dbReference type="HOGENOM" id="CLU_2246175_0_0_0"/>
<protein>
    <submittedName>
        <fullName evidence="2">Uncharacterized protein</fullName>
    </submittedName>
</protein>
<keyword evidence="1" id="KW-0472">Membrane</keyword>
<keyword evidence="1" id="KW-0812">Transmembrane</keyword>
<dbReference type="KEGG" id="acm:AciX9_1103"/>
<keyword evidence="1" id="KW-1133">Transmembrane helix</keyword>
<evidence type="ECO:0000256" key="1">
    <source>
        <dbReference type="SAM" id="Phobius"/>
    </source>
</evidence>
<dbReference type="AlphaFoldDB" id="E8X3H5"/>
<dbReference type="PaxDb" id="1198114-AciX9_1103"/>
<evidence type="ECO:0000313" key="3">
    <source>
        <dbReference type="Proteomes" id="UP000000343"/>
    </source>
</evidence>
<dbReference type="EMBL" id="CP002480">
    <property type="protein sequence ID" value="ADW68166.1"/>
    <property type="molecule type" value="Genomic_DNA"/>
</dbReference>
<accession>E8X3H5</accession>
<organism evidence="3">
    <name type="scientific">Granulicella tundricola (strain ATCC BAA-1859 / DSM 23138 / MP5ACTX9)</name>
    <dbReference type="NCBI Taxonomy" id="1198114"/>
    <lineage>
        <taxon>Bacteria</taxon>
        <taxon>Pseudomonadati</taxon>
        <taxon>Acidobacteriota</taxon>
        <taxon>Terriglobia</taxon>
        <taxon>Terriglobales</taxon>
        <taxon>Acidobacteriaceae</taxon>
        <taxon>Granulicella</taxon>
    </lineage>
</organism>
<keyword evidence="3" id="KW-1185">Reference proteome</keyword>
<dbReference type="OrthoDB" id="121897at2"/>
<proteinExistence type="predicted"/>
<sequence>MTPPQYDDWIATSATVTTCRFQFARMNTFTLGIQTQDKFRITFDYYAHGRLYSDEFQSPKAIPQNTEIPILYNPHAPEQNNRTSGPTATPTRTPIMAVGIAGSIILSLAWLLILRGCHP</sequence>
<feature type="transmembrane region" description="Helical" evidence="1">
    <location>
        <begin position="95"/>
        <end position="114"/>
    </location>
</feature>